<accession>A0A973WMP7</accession>
<reference evidence="2" key="1">
    <citation type="submission" date="2020-06" db="EMBL/GenBank/DDBJ databases">
        <title>Whole Genome Sequence of Bradyrhizobium sp. Strain 66S1MB.</title>
        <authorList>
            <person name="Bromfield E."/>
            <person name="Cloutier S."/>
        </authorList>
    </citation>
    <scope>NUCLEOTIDE SEQUENCE</scope>
    <source>
        <strain evidence="2">66S1MB</strain>
    </source>
</reference>
<evidence type="ECO:0000256" key="1">
    <source>
        <dbReference type="SAM" id="MobiDB-lite"/>
    </source>
</evidence>
<name>A0A973WMP7_9BRAD</name>
<feature type="compositionally biased region" description="Low complexity" evidence="1">
    <location>
        <begin position="132"/>
        <end position="143"/>
    </location>
</feature>
<dbReference type="AlphaFoldDB" id="A0A973WMP7"/>
<gene>
    <name evidence="2" type="ORF">HU230_09010</name>
</gene>
<evidence type="ECO:0000313" key="2">
    <source>
        <dbReference type="EMBL" id="NVL05855.1"/>
    </source>
</evidence>
<feature type="region of interest" description="Disordered" evidence="1">
    <location>
        <begin position="132"/>
        <end position="152"/>
    </location>
</feature>
<proteinExistence type="predicted"/>
<organism evidence="2">
    <name type="scientific">Bradyrhizobium quebecense</name>
    <dbReference type="NCBI Taxonomy" id="2748629"/>
    <lineage>
        <taxon>Bacteria</taxon>
        <taxon>Pseudomonadati</taxon>
        <taxon>Pseudomonadota</taxon>
        <taxon>Alphaproteobacteria</taxon>
        <taxon>Hyphomicrobiales</taxon>
        <taxon>Nitrobacteraceae</taxon>
        <taxon>Bradyrhizobium</taxon>
    </lineage>
</organism>
<sequence length="152" mass="16638">MVNETNRRATKPFCRAHEELPKPSLPSDGLHDALHRRVHHKGDMMAFTASTLRHGKLLAATAFTLGLLTSASYVYTDEQQQMCTGDAMRLCSSEIPDVDRVTACMVRQRALLSDGCKAVFHYVPPATAAQPASYAPAARPAKPLNITPHKRG</sequence>
<dbReference type="EMBL" id="JABWSX010000001">
    <property type="protein sequence ID" value="NVL05855.1"/>
    <property type="molecule type" value="Genomic_DNA"/>
</dbReference>
<protein>
    <submittedName>
        <fullName evidence="2">Uncharacterized protein</fullName>
    </submittedName>
</protein>
<comment type="caution">
    <text evidence="2">The sequence shown here is derived from an EMBL/GenBank/DDBJ whole genome shotgun (WGS) entry which is preliminary data.</text>
</comment>